<keyword evidence="3" id="KW-1185">Reference proteome</keyword>
<feature type="chain" id="PRO_5018249318" evidence="1">
    <location>
        <begin position="20"/>
        <end position="140"/>
    </location>
</feature>
<feature type="signal peptide" evidence="1">
    <location>
        <begin position="1"/>
        <end position="19"/>
    </location>
</feature>
<dbReference type="EMBL" id="RBVV01000096">
    <property type="protein sequence ID" value="RNJ54677.1"/>
    <property type="molecule type" value="Genomic_DNA"/>
</dbReference>
<evidence type="ECO:0000256" key="1">
    <source>
        <dbReference type="SAM" id="SignalP"/>
    </source>
</evidence>
<dbReference type="RefSeq" id="XP_028492835.1">
    <property type="nucleotide sequence ID" value="XM_028643572.1"/>
</dbReference>
<protein>
    <submittedName>
        <fullName evidence="2">Uncharacterized protein</fullName>
    </submittedName>
</protein>
<sequence length="140" mass="15317">MQIFTFLHSALLMAIVVTASPVTRTGSGETLLEKRQDRGSYTVSGLGARKQAILNAGGNTLDLAIAMLETERMSTDYIYGDNKSNDAANFGLFKQNWGMLRICASRASFVGQSQSQWNNGARLKYAKNFAQTNGNLLNED</sequence>
<dbReference type="Proteomes" id="UP000267145">
    <property type="component" value="Unassembled WGS sequence"/>
</dbReference>
<dbReference type="InterPro" id="IPR049168">
    <property type="entry name" value="Glyco_hydro_134"/>
</dbReference>
<dbReference type="STRING" id="1051616.A0A3M9Y2M2"/>
<dbReference type="Pfam" id="PF21087">
    <property type="entry name" value="Glyco_hydro_134"/>
    <property type="match status" value="1"/>
</dbReference>
<evidence type="ECO:0000313" key="2">
    <source>
        <dbReference type="EMBL" id="RNJ54677.1"/>
    </source>
</evidence>
<dbReference type="AlphaFoldDB" id="A0A3M9Y2M2"/>
<gene>
    <name evidence="2" type="ORF">D7B24_009500</name>
</gene>
<name>A0A3M9Y2M2_9PEZI</name>
<keyword evidence="1" id="KW-0732">Signal</keyword>
<proteinExistence type="predicted"/>
<comment type="caution">
    <text evidence="2">The sequence shown here is derived from an EMBL/GenBank/DDBJ whole genome shotgun (WGS) entry which is preliminary data.</text>
</comment>
<accession>A0A3M9Y2M2</accession>
<reference evidence="2 3" key="1">
    <citation type="submission" date="2018-10" db="EMBL/GenBank/DDBJ databases">
        <title>Genome sequence of Verticillium nonalfalfae VnAa140.</title>
        <authorList>
            <person name="Stajich J.E."/>
            <person name="Kasson M.T."/>
        </authorList>
    </citation>
    <scope>NUCLEOTIDE SEQUENCE [LARGE SCALE GENOMIC DNA]</scope>
    <source>
        <strain evidence="2 3">VnAa140</strain>
    </source>
</reference>
<evidence type="ECO:0000313" key="3">
    <source>
        <dbReference type="Proteomes" id="UP000267145"/>
    </source>
</evidence>
<dbReference type="GeneID" id="39613189"/>
<organism evidence="2 3">
    <name type="scientific">Verticillium nonalfalfae</name>
    <dbReference type="NCBI Taxonomy" id="1051616"/>
    <lineage>
        <taxon>Eukaryota</taxon>
        <taxon>Fungi</taxon>
        <taxon>Dikarya</taxon>
        <taxon>Ascomycota</taxon>
        <taxon>Pezizomycotina</taxon>
        <taxon>Sordariomycetes</taxon>
        <taxon>Hypocreomycetidae</taxon>
        <taxon>Glomerellales</taxon>
        <taxon>Plectosphaerellaceae</taxon>
        <taxon>Verticillium</taxon>
    </lineage>
</organism>